<gene>
    <name evidence="2" type="ORF">WUBG_06259</name>
</gene>
<name>J9F051_WUCBA</name>
<comment type="caution">
    <text evidence="2">The sequence shown here is derived from an EMBL/GenBank/DDBJ whole genome shotgun (WGS) entry which is preliminary data.</text>
</comment>
<proteinExistence type="predicted"/>
<organism evidence="2 3">
    <name type="scientific">Wuchereria bancrofti</name>
    <dbReference type="NCBI Taxonomy" id="6293"/>
    <lineage>
        <taxon>Eukaryota</taxon>
        <taxon>Metazoa</taxon>
        <taxon>Ecdysozoa</taxon>
        <taxon>Nematoda</taxon>
        <taxon>Chromadorea</taxon>
        <taxon>Rhabditida</taxon>
        <taxon>Spirurina</taxon>
        <taxon>Spiruromorpha</taxon>
        <taxon>Filarioidea</taxon>
        <taxon>Onchocercidae</taxon>
        <taxon>Wuchereria</taxon>
    </lineage>
</organism>
<feature type="non-terminal residue" evidence="2">
    <location>
        <position position="1"/>
    </location>
</feature>
<reference evidence="3" key="1">
    <citation type="submission" date="2012-08" db="EMBL/GenBank/DDBJ databases">
        <title>The Genome Sequence of Wuchereria bancrofti.</title>
        <authorList>
            <person name="Nutman T.B."/>
            <person name="Fink D.L."/>
            <person name="Russ C."/>
            <person name="Young S."/>
            <person name="Zeng Q."/>
            <person name="Koehrsen M."/>
            <person name="Alvarado L."/>
            <person name="Berlin A."/>
            <person name="Chapman S.B."/>
            <person name="Chen Z."/>
            <person name="Freedman E."/>
            <person name="Gellesch M."/>
            <person name="Goldberg J."/>
            <person name="Griggs A."/>
            <person name="Gujja S."/>
            <person name="Heilman E.R."/>
            <person name="Heiman D."/>
            <person name="Hepburn T."/>
            <person name="Howarth C."/>
            <person name="Jen D."/>
            <person name="Larson L."/>
            <person name="Lewis B."/>
            <person name="Mehta T."/>
            <person name="Park D."/>
            <person name="Pearson M."/>
            <person name="Roberts A."/>
            <person name="Saif S."/>
            <person name="Shea T."/>
            <person name="Shenoy N."/>
            <person name="Sisk P."/>
            <person name="Stolte C."/>
            <person name="Sykes S."/>
            <person name="Walk T."/>
            <person name="White J."/>
            <person name="Yandava C."/>
            <person name="Haas B."/>
            <person name="Henn M.R."/>
            <person name="Nusbaum C."/>
            <person name="Birren B."/>
        </authorList>
    </citation>
    <scope>NUCLEOTIDE SEQUENCE [LARGE SCALE GENOMIC DNA]</scope>
    <source>
        <strain evidence="3">NA</strain>
    </source>
</reference>
<evidence type="ECO:0000313" key="3">
    <source>
        <dbReference type="Proteomes" id="UP000004810"/>
    </source>
</evidence>
<evidence type="ECO:0000256" key="1">
    <source>
        <dbReference type="SAM" id="MobiDB-lite"/>
    </source>
</evidence>
<feature type="region of interest" description="Disordered" evidence="1">
    <location>
        <begin position="19"/>
        <end position="38"/>
    </location>
</feature>
<evidence type="ECO:0000313" key="2">
    <source>
        <dbReference type="EMBL" id="EJW82832.1"/>
    </source>
</evidence>
<feature type="compositionally biased region" description="Polar residues" evidence="1">
    <location>
        <begin position="19"/>
        <end position="29"/>
    </location>
</feature>
<dbReference type="EMBL" id="ADBV01002606">
    <property type="protein sequence ID" value="EJW82832.1"/>
    <property type="molecule type" value="Genomic_DNA"/>
</dbReference>
<dbReference type="Proteomes" id="UP000004810">
    <property type="component" value="Unassembled WGS sequence"/>
</dbReference>
<dbReference type="AlphaFoldDB" id="J9F051"/>
<protein>
    <submittedName>
        <fullName evidence="2">Uncharacterized protein</fullName>
    </submittedName>
</protein>
<sequence length="154" mass="16611">CGYAAAGNIQRGANVATRNKQRSNCTSSYQIQQNTTTRQVRRTKVAPPADDMESRFGADYVGSHLLNNGMVRDCSSFALSMENRPNVPNGITVQTAQLRNASFPGIRSDNRRTIAVVPVPVLTKCSNSTHYSGSYQTSLFGTVASSSTNPGIHL</sequence>
<accession>J9F051</accession>